<dbReference type="SUPFAM" id="SSF56801">
    <property type="entry name" value="Acetyl-CoA synthetase-like"/>
    <property type="match status" value="1"/>
</dbReference>
<name>A0A9W8BE47_9FUNG</name>
<dbReference type="InterPro" id="IPR000873">
    <property type="entry name" value="AMP-dep_synth/lig_dom"/>
</dbReference>
<protein>
    <submittedName>
        <fullName evidence="4">Uncharacterized protein</fullName>
    </submittedName>
</protein>
<dbReference type="EMBL" id="JANBQF010000603">
    <property type="protein sequence ID" value="KAJ1999982.1"/>
    <property type="molecule type" value="Genomic_DNA"/>
</dbReference>
<dbReference type="InterPro" id="IPR032387">
    <property type="entry name" value="ACAS_N"/>
</dbReference>
<comment type="caution">
    <text evidence="4">The sequence shown here is derived from an EMBL/GenBank/DDBJ whole genome shotgun (WGS) entry which is preliminary data.</text>
</comment>
<evidence type="ECO:0000256" key="1">
    <source>
        <dbReference type="ARBA" id="ARBA00006432"/>
    </source>
</evidence>
<dbReference type="GO" id="GO:0050218">
    <property type="term" value="F:propionate-CoA ligase activity"/>
    <property type="evidence" value="ECO:0007669"/>
    <property type="project" value="TreeGrafter"/>
</dbReference>
<dbReference type="InterPro" id="IPR042099">
    <property type="entry name" value="ANL_N_sf"/>
</dbReference>
<comment type="similarity">
    <text evidence="1">Belongs to the ATP-dependent AMP-binding enzyme family.</text>
</comment>
<feature type="domain" description="Acetyl-coenzyme A synthetase N-terminal" evidence="3">
    <location>
        <begin position="54"/>
        <end position="108"/>
    </location>
</feature>
<dbReference type="PANTHER" id="PTHR43347">
    <property type="entry name" value="ACYL-COA SYNTHETASE"/>
    <property type="match status" value="1"/>
</dbReference>
<dbReference type="AlphaFoldDB" id="A0A9W8BE47"/>
<feature type="non-terminal residue" evidence="4">
    <location>
        <position position="627"/>
    </location>
</feature>
<dbReference type="InterPro" id="IPR020845">
    <property type="entry name" value="AMP-binding_CS"/>
</dbReference>
<dbReference type="Proteomes" id="UP001150907">
    <property type="component" value="Unassembled WGS sequence"/>
</dbReference>
<evidence type="ECO:0000259" key="2">
    <source>
        <dbReference type="Pfam" id="PF00501"/>
    </source>
</evidence>
<dbReference type="Pfam" id="PF16177">
    <property type="entry name" value="ACAS_N"/>
    <property type="match status" value="1"/>
</dbReference>
<evidence type="ECO:0000259" key="3">
    <source>
        <dbReference type="Pfam" id="PF16177"/>
    </source>
</evidence>
<keyword evidence="5" id="KW-1185">Reference proteome</keyword>
<dbReference type="InterPro" id="IPR045851">
    <property type="entry name" value="AMP-bd_C_sf"/>
</dbReference>
<sequence length="627" mass="68944">MAQRSVIQGYVNHQRFNGHLACALLAVGKLRNKVHGLHTYTTAPTGKEYRQEQNRQRSLSDPEGFWMDAQRGIDWISAPTRALAIPDARAPHKARWFPGGKLNVCYNALDRHVEGTRGAQVALIHDSPVTQSVARFTYSELLGRVKRAATMLRASGVVKGDRVLIYMGAVPEAIVGMLACARLGAIHSVVFGGFASAELAKRIEDCRPKVVLASSCGIEGPSKIVEYKPLLDGALALCTHRPSRVVVLQRPQRVAELGEGEVSWQEAVDGISDAAVFHGYEAVDSDDPLYILYTSGTTGMPKGVVRPSGSHAVVLHYTMNNMYACRPGQVYWAASDLGWILGHSYICYGPLLNGSTSVLYEGKPVGTPDPSSYFRVLAEHKVTTFFTAPTALMILRREDPHGVFRRRYDLSHVRAMFIAGERCPPEIHRWWVRHVTGVSDSGCALHRVRTLADQVVSDNWWQTETGSPLTGLEIGLADDGYELPPVKYGSAGMPVQGVDLRVLRIKDEHDEDASVNMHLEEVGRGVVGNIVVKLPLPPGVMTTLWNDDQRFFDEYFRRFPGYYDTGDTGTIDSEGYVHILSRTDDVINVAAHRISTSAIEEVVVEHSEVAEACVVSRPDAIKGALPV</sequence>
<evidence type="ECO:0000313" key="5">
    <source>
        <dbReference type="Proteomes" id="UP001150907"/>
    </source>
</evidence>
<dbReference type="OrthoDB" id="1706066at2759"/>
<dbReference type="Gene3D" id="3.40.50.12780">
    <property type="entry name" value="N-terminal domain of ligase-like"/>
    <property type="match status" value="1"/>
</dbReference>
<proteinExistence type="inferred from homology"/>
<dbReference type="PANTHER" id="PTHR43347:SF3">
    <property type="entry name" value="ACYL-COA SYNTHETASE SHORT-CHAIN FAMILY MEMBER 3, MITOCHONDRIAL"/>
    <property type="match status" value="1"/>
</dbReference>
<dbReference type="Gene3D" id="3.30.300.30">
    <property type="match status" value="1"/>
</dbReference>
<dbReference type="PROSITE" id="PS00455">
    <property type="entry name" value="AMP_BINDING"/>
    <property type="match status" value="1"/>
</dbReference>
<evidence type="ECO:0000313" key="4">
    <source>
        <dbReference type="EMBL" id="KAJ1999982.1"/>
    </source>
</evidence>
<reference evidence="4" key="1">
    <citation type="submission" date="2022-07" db="EMBL/GenBank/DDBJ databases">
        <title>Phylogenomic reconstructions and comparative analyses of Kickxellomycotina fungi.</title>
        <authorList>
            <person name="Reynolds N.K."/>
            <person name="Stajich J.E."/>
            <person name="Barry K."/>
            <person name="Grigoriev I.V."/>
            <person name="Crous P."/>
            <person name="Smith M.E."/>
        </authorList>
    </citation>
    <scope>NUCLEOTIDE SEQUENCE</scope>
    <source>
        <strain evidence="4">IMI 214461</strain>
    </source>
</reference>
<organism evidence="4 5">
    <name type="scientific">Coemansia thaxteri</name>
    <dbReference type="NCBI Taxonomy" id="2663907"/>
    <lineage>
        <taxon>Eukaryota</taxon>
        <taxon>Fungi</taxon>
        <taxon>Fungi incertae sedis</taxon>
        <taxon>Zoopagomycota</taxon>
        <taxon>Kickxellomycotina</taxon>
        <taxon>Kickxellomycetes</taxon>
        <taxon>Kickxellales</taxon>
        <taxon>Kickxellaceae</taxon>
        <taxon>Coemansia</taxon>
    </lineage>
</organism>
<dbReference type="Pfam" id="PF00501">
    <property type="entry name" value="AMP-binding"/>
    <property type="match status" value="1"/>
</dbReference>
<gene>
    <name evidence="4" type="ORF">H4R26_004827</name>
</gene>
<feature type="domain" description="AMP-dependent synthetase/ligase" evidence="2">
    <location>
        <begin position="117"/>
        <end position="542"/>
    </location>
</feature>
<accession>A0A9W8BE47</accession>